<organism evidence="1 2">
    <name type="scientific">Faecalibacterium prausnitzii</name>
    <dbReference type="NCBI Taxonomy" id="853"/>
    <lineage>
        <taxon>Bacteria</taxon>
        <taxon>Bacillati</taxon>
        <taxon>Bacillota</taxon>
        <taxon>Clostridia</taxon>
        <taxon>Eubacteriales</taxon>
        <taxon>Oscillospiraceae</taxon>
        <taxon>Faecalibacterium</taxon>
    </lineage>
</organism>
<dbReference type="Proteomes" id="UP000261140">
    <property type="component" value="Unassembled WGS sequence"/>
</dbReference>
<name>A0A3E2T0L7_9FIRM</name>
<dbReference type="EMBL" id="QVEQ01000023">
    <property type="protein sequence ID" value="RGB67218.1"/>
    <property type="molecule type" value="Genomic_DNA"/>
</dbReference>
<protein>
    <submittedName>
        <fullName evidence="1">Uncharacterized protein</fullName>
    </submittedName>
</protein>
<evidence type="ECO:0000313" key="2">
    <source>
        <dbReference type="Proteomes" id="UP000261140"/>
    </source>
</evidence>
<dbReference type="RefSeq" id="WP_117506285.1">
    <property type="nucleotide sequence ID" value="NZ_QVEQ01000023.1"/>
</dbReference>
<reference evidence="1 2" key="1">
    <citation type="submission" date="2018-08" db="EMBL/GenBank/DDBJ databases">
        <title>A genome reference for cultivated species of the human gut microbiota.</title>
        <authorList>
            <person name="Zou Y."/>
            <person name="Xue W."/>
            <person name="Luo G."/>
        </authorList>
    </citation>
    <scope>NUCLEOTIDE SEQUENCE [LARGE SCALE GENOMIC DNA]</scope>
    <source>
        <strain evidence="1 2">AF36-11AT</strain>
    </source>
</reference>
<comment type="caution">
    <text evidence="1">The sequence shown here is derived from an EMBL/GenBank/DDBJ whole genome shotgun (WGS) entry which is preliminary data.</text>
</comment>
<proteinExistence type="predicted"/>
<sequence length="267" mass="32574">MSYTNIYIDDYGKETFIQNVSEETVQEVEKNIAAIQEFMNETDYYDMLKGNLDDFIEFAEKVDPLDIKAFSKLNRMFINWLNMFYVWEQYHQRYYRPIFEKLSRKYYDGFYEYRMAFHLRRYTTHQRCCITRIEVNLETGDADFLIGIQELLKNGSDMNKKIKEELNQQLDEDDYIEIREFTRKFSQMIEKFQKELWSKEWTIVKEAVRVLNRHIKVENSRISQSYIKMEGENKKLIDIVQPIFMLYKKLEELRQGYSLTTLDKFDL</sequence>
<dbReference type="AlphaFoldDB" id="A0A3E2T0L7"/>
<evidence type="ECO:0000313" key="1">
    <source>
        <dbReference type="EMBL" id="RGB67218.1"/>
    </source>
</evidence>
<accession>A0A3E2T0L7</accession>
<gene>
    <name evidence="1" type="ORF">DWZ89_13545</name>
</gene>